<gene>
    <name evidence="1" type="ORF">KDL01_12990</name>
</gene>
<evidence type="ECO:0000313" key="2">
    <source>
        <dbReference type="Proteomes" id="UP000675781"/>
    </source>
</evidence>
<dbReference type="Proteomes" id="UP000675781">
    <property type="component" value="Unassembled WGS sequence"/>
</dbReference>
<dbReference type="EMBL" id="JAGSOG010000050">
    <property type="protein sequence ID" value="MBR7834184.1"/>
    <property type="molecule type" value="Genomic_DNA"/>
</dbReference>
<evidence type="ECO:0000313" key="1">
    <source>
        <dbReference type="EMBL" id="MBR7834184.1"/>
    </source>
</evidence>
<dbReference type="RefSeq" id="WP_212528705.1">
    <property type="nucleotide sequence ID" value="NZ_JAGSOG010000050.1"/>
</dbReference>
<reference evidence="1" key="1">
    <citation type="submission" date="2021-04" db="EMBL/GenBank/DDBJ databases">
        <title>Genome based classification of Actinospica acidithermotolerans sp. nov., an actinobacterium isolated from an Indonesian hot spring.</title>
        <authorList>
            <person name="Kusuma A.B."/>
            <person name="Putra K.E."/>
            <person name="Nafisah S."/>
            <person name="Loh J."/>
            <person name="Nouioui I."/>
            <person name="Goodfellow M."/>
        </authorList>
    </citation>
    <scope>NUCLEOTIDE SEQUENCE</scope>
    <source>
        <strain evidence="1">CSCA 57</strain>
    </source>
</reference>
<dbReference type="AlphaFoldDB" id="A0A941EUL1"/>
<keyword evidence="2" id="KW-1185">Reference proteome</keyword>
<protein>
    <submittedName>
        <fullName evidence="1">Uncharacterized protein</fullName>
    </submittedName>
</protein>
<name>A0A941EUL1_9ACTN</name>
<comment type="caution">
    <text evidence="1">The sequence shown here is derived from an EMBL/GenBank/DDBJ whole genome shotgun (WGS) entry which is preliminary data.</text>
</comment>
<sequence length="191" mass="20112">MNTGGPTDAVTHMTLMTHVIAAISASPGCEVTAARSHTGFQPQADLVEPAQLRELRAACSRIRLHTESEHGWVVHTSLVHAGPVLLGEPTASQIHAESPEDLTNGCYVLATDASCTAAGFHVVVDLHPDRAGHCYLTSWDTFGLVGEMPTVGNDIAQTLIWLLTLGGGNPLEALPLRGDAYDFGRSGHTAG</sequence>
<accession>A0A941EUL1</accession>
<organism evidence="1 2">
    <name type="scientific">Actinospica durhamensis</name>
    <dbReference type="NCBI Taxonomy" id="1508375"/>
    <lineage>
        <taxon>Bacteria</taxon>
        <taxon>Bacillati</taxon>
        <taxon>Actinomycetota</taxon>
        <taxon>Actinomycetes</taxon>
        <taxon>Catenulisporales</taxon>
        <taxon>Actinospicaceae</taxon>
        <taxon>Actinospica</taxon>
    </lineage>
</organism>
<proteinExistence type="predicted"/>